<dbReference type="GO" id="GO:0043175">
    <property type="term" value="F:RNA polymerase core enzyme binding"/>
    <property type="evidence" value="ECO:0007669"/>
    <property type="project" value="UniProtKB-UniRule"/>
</dbReference>
<evidence type="ECO:0000256" key="7">
    <source>
        <dbReference type="ARBA" id="ARBA00022912"/>
    </source>
</evidence>
<keyword evidence="4 12" id="KW-0863">Zinc-finger</keyword>
<evidence type="ECO:0000313" key="16">
    <source>
        <dbReference type="Proteomes" id="UP000029120"/>
    </source>
</evidence>
<dbReference type="InterPro" id="IPR007308">
    <property type="entry name" value="Rtr1/RPAP2_dom"/>
</dbReference>
<comment type="catalytic activity">
    <reaction evidence="10 12">
        <text>O-phospho-L-threonyl-[protein] + H2O = L-threonyl-[protein] + phosphate</text>
        <dbReference type="Rhea" id="RHEA:47004"/>
        <dbReference type="Rhea" id="RHEA-COMP:11060"/>
        <dbReference type="Rhea" id="RHEA-COMP:11605"/>
        <dbReference type="ChEBI" id="CHEBI:15377"/>
        <dbReference type="ChEBI" id="CHEBI:30013"/>
        <dbReference type="ChEBI" id="CHEBI:43474"/>
        <dbReference type="ChEBI" id="CHEBI:61977"/>
        <dbReference type="EC" id="3.1.3.16"/>
    </reaction>
</comment>
<keyword evidence="6 12" id="KW-0862">Zinc</keyword>
<comment type="function">
    <text evidence="12">Putative RNA polymerase II subunit B1 C-terminal domain (CTD) phosphatase involved in RNA polymerase II transcription regulation.</text>
</comment>
<dbReference type="PANTHER" id="PTHR14732">
    <property type="entry name" value="RNA POLYMERASE II SUBUNIT B1 CTD PHOSPHATASE RPAP2-RELATED"/>
    <property type="match status" value="1"/>
</dbReference>
<dbReference type="Proteomes" id="UP000029120">
    <property type="component" value="Chromosome 8"/>
</dbReference>
<evidence type="ECO:0000256" key="11">
    <source>
        <dbReference type="PROSITE-ProRule" id="PRU00812"/>
    </source>
</evidence>
<proteinExistence type="inferred from homology"/>
<dbReference type="GO" id="GO:0008270">
    <property type="term" value="F:zinc ion binding"/>
    <property type="evidence" value="ECO:0007669"/>
    <property type="project" value="UniProtKB-KW"/>
</dbReference>
<dbReference type="GO" id="GO:0005634">
    <property type="term" value="C:nucleus"/>
    <property type="evidence" value="ECO:0007669"/>
    <property type="project" value="UniProtKB-SubCell"/>
</dbReference>
<keyword evidence="5 12" id="KW-0378">Hydrolase</keyword>
<organism evidence="15 16">
    <name type="scientific">Arabis alpina</name>
    <name type="common">Alpine rock-cress</name>
    <dbReference type="NCBI Taxonomy" id="50452"/>
    <lineage>
        <taxon>Eukaryota</taxon>
        <taxon>Viridiplantae</taxon>
        <taxon>Streptophyta</taxon>
        <taxon>Embryophyta</taxon>
        <taxon>Tracheophyta</taxon>
        <taxon>Spermatophyta</taxon>
        <taxon>Magnoliopsida</taxon>
        <taxon>eudicotyledons</taxon>
        <taxon>Gunneridae</taxon>
        <taxon>Pentapetalae</taxon>
        <taxon>rosids</taxon>
        <taxon>malvids</taxon>
        <taxon>Brassicales</taxon>
        <taxon>Brassicaceae</taxon>
        <taxon>Arabideae</taxon>
        <taxon>Arabis</taxon>
    </lineage>
</organism>
<evidence type="ECO:0000259" key="14">
    <source>
        <dbReference type="PROSITE" id="PS51479"/>
    </source>
</evidence>
<evidence type="ECO:0000256" key="10">
    <source>
        <dbReference type="ARBA" id="ARBA00048336"/>
    </source>
</evidence>
<evidence type="ECO:0000256" key="3">
    <source>
        <dbReference type="ARBA" id="ARBA00022723"/>
    </source>
</evidence>
<dbReference type="AlphaFoldDB" id="A0A087G987"/>
<sequence length="791" mass="86098">MSKDQVIAVNDAVHKLQLAMLDGITDQKQLFAAGTVMSRSDYEDVVTERTIAKLCGFPLCRTSLPSEVSRRGKYRISLKEHKVYDLQETRKFCSADCLISSRAFSGSLQESRTSDFDTVKLNEVLGLFSDSEVKDSLVVTGDLGLSKLTIHENFEVRGGELSLEQWMGPSNAVEGYVPIDRSNCKSRNNKQDSKATQTNQEKKEEDPPFSEMDFTSTVIVSDEYGVSKVPPQTKQASAVGKSKDGKGESIPIEQTAVPPKQKISKFRRQKERDRKNSGFDGIDSANSVTMNDGQLKGDLKISDDESSLAGSSSASKKKDLSLPAQAKQSEGGKGKTFKQTTVLPRKKYSSFCKDHELEGIKNLGFDEMGCESSAIMSDGYSVEYSVSKQPPCSMEDPLSCHLKGGLQTLDEKKSLIGLSSGSKTKGSRKKTEKLGKKVISIEYHANSSEEADDILTAGSCEGPKAQDVCSSSETVTKSCLKISGSKSLSRSVTWADQKDGCGDLCEVRNNDMEASTKDVDSVSRLALAEACATALSQAAEAVSSGESDASDAAAKAGIVLLPSTHQFDEEISEEKMEEEMSEEDEPTLLKWPNKPGIPDTDLFDRDQSWFDGPPDGFSLSLSSFAMMWDSLFGWVSSSSLAYIYGKDDSAHEEFLSVDGMQYLRKIILGDGLSSEIKETIAGCLARALPRVATDLRLPIAISELEKGLGSLLETMSLTGAVPSFKMEQWLVIVLLFLDALSVSRIPRIAPYVCNRNKILEGSGIGSEEYELMKDILLPLGRVPQFASRSGA</sequence>
<dbReference type="OrthoDB" id="2590500at2759"/>
<accession>A0A087G987</accession>
<dbReference type="InterPro" id="IPR039693">
    <property type="entry name" value="Rtr1/RPAP2"/>
</dbReference>
<evidence type="ECO:0000256" key="8">
    <source>
        <dbReference type="ARBA" id="ARBA00023242"/>
    </source>
</evidence>
<evidence type="ECO:0000256" key="6">
    <source>
        <dbReference type="ARBA" id="ARBA00022833"/>
    </source>
</evidence>
<keyword evidence="3 12" id="KW-0479">Metal-binding</keyword>
<dbReference type="EMBL" id="CM002876">
    <property type="protein sequence ID" value="KFK26439.1"/>
    <property type="molecule type" value="Genomic_DNA"/>
</dbReference>
<keyword evidence="8 12" id="KW-0539">Nucleus</keyword>
<name>A0A087G987_ARAAL</name>
<evidence type="ECO:0000256" key="13">
    <source>
        <dbReference type="SAM" id="MobiDB-lite"/>
    </source>
</evidence>
<feature type="domain" description="RTR1-type" evidence="14">
    <location>
        <begin position="32"/>
        <end position="117"/>
    </location>
</feature>
<keyword evidence="16" id="KW-1185">Reference proteome</keyword>
<dbReference type="Gene3D" id="1.25.40.820">
    <property type="match status" value="1"/>
</dbReference>
<feature type="region of interest" description="Disordered" evidence="13">
    <location>
        <begin position="181"/>
        <end position="213"/>
    </location>
</feature>
<evidence type="ECO:0000256" key="12">
    <source>
        <dbReference type="RuleBase" id="RU367080"/>
    </source>
</evidence>
<dbReference type="PANTHER" id="PTHR14732:SF0">
    <property type="entry name" value="RNA POLYMERASE II SUBUNIT B1 CTD PHOSPHATASE RPAP2-RELATED"/>
    <property type="match status" value="1"/>
</dbReference>
<evidence type="ECO:0000313" key="15">
    <source>
        <dbReference type="EMBL" id="KFK26439.1"/>
    </source>
</evidence>
<gene>
    <name evidence="15" type="ordered locus">AALP_Aa8g248600</name>
</gene>
<dbReference type="PROSITE" id="PS51479">
    <property type="entry name" value="ZF_RTR1"/>
    <property type="match status" value="1"/>
</dbReference>
<dbReference type="eggNOG" id="KOG4780">
    <property type="taxonomic scope" value="Eukaryota"/>
</dbReference>
<evidence type="ECO:0000256" key="4">
    <source>
        <dbReference type="ARBA" id="ARBA00022771"/>
    </source>
</evidence>
<reference evidence="16" key="1">
    <citation type="journal article" date="2015" name="Nat. Plants">
        <title>Genome expansion of Arabis alpina linked with retrotransposition and reduced symmetric DNA methylation.</title>
        <authorList>
            <person name="Willing E.M."/>
            <person name="Rawat V."/>
            <person name="Mandakova T."/>
            <person name="Maumus F."/>
            <person name="James G.V."/>
            <person name="Nordstroem K.J."/>
            <person name="Becker C."/>
            <person name="Warthmann N."/>
            <person name="Chica C."/>
            <person name="Szarzynska B."/>
            <person name="Zytnicki M."/>
            <person name="Albani M.C."/>
            <person name="Kiefer C."/>
            <person name="Bergonzi S."/>
            <person name="Castaings L."/>
            <person name="Mateos J.L."/>
            <person name="Berns M.C."/>
            <person name="Bujdoso N."/>
            <person name="Piofczyk T."/>
            <person name="de Lorenzo L."/>
            <person name="Barrero-Sicilia C."/>
            <person name="Mateos I."/>
            <person name="Piednoel M."/>
            <person name="Hagmann J."/>
            <person name="Chen-Min-Tao R."/>
            <person name="Iglesias-Fernandez R."/>
            <person name="Schuster S.C."/>
            <person name="Alonso-Blanco C."/>
            <person name="Roudier F."/>
            <person name="Carbonero P."/>
            <person name="Paz-Ares J."/>
            <person name="Davis S.J."/>
            <person name="Pecinka A."/>
            <person name="Quesneville H."/>
            <person name="Colot V."/>
            <person name="Lysak M.A."/>
            <person name="Weigel D."/>
            <person name="Coupland G."/>
            <person name="Schneeberger K."/>
        </authorList>
    </citation>
    <scope>NUCLEOTIDE SEQUENCE [LARGE SCALE GENOMIC DNA]</scope>
    <source>
        <strain evidence="16">cv. Pajares</strain>
    </source>
</reference>
<evidence type="ECO:0000256" key="5">
    <source>
        <dbReference type="ARBA" id="ARBA00022801"/>
    </source>
</evidence>
<dbReference type="Pfam" id="PF04181">
    <property type="entry name" value="RPAP2_Rtr1"/>
    <property type="match status" value="1"/>
</dbReference>
<evidence type="ECO:0000256" key="9">
    <source>
        <dbReference type="ARBA" id="ARBA00047761"/>
    </source>
</evidence>
<dbReference type="OMA" id="WMGPSNA"/>
<dbReference type="GO" id="GO:0030154">
    <property type="term" value="P:cell differentiation"/>
    <property type="evidence" value="ECO:0007669"/>
    <property type="project" value="EnsemblPlants"/>
</dbReference>
<dbReference type="GO" id="GO:0005829">
    <property type="term" value="C:cytosol"/>
    <property type="evidence" value="ECO:0007669"/>
    <property type="project" value="EnsemblPlants"/>
</dbReference>
<evidence type="ECO:0000256" key="1">
    <source>
        <dbReference type="ARBA" id="ARBA00004123"/>
    </source>
</evidence>
<dbReference type="EC" id="3.1.3.16" evidence="12"/>
<protein>
    <recommendedName>
        <fullName evidence="12">RNA polymerase II subunit B1 CTD phosphatase RPAP2 homolog</fullName>
        <ecNumber evidence="12">3.1.3.16</ecNumber>
    </recommendedName>
</protein>
<feature type="region of interest" description="Disordered" evidence="13">
    <location>
        <begin position="226"/>
        <end position="338"/>
    </location>
</feature>
<dbReference type="InterPro" id="IPR038534">
    <property type="entry name" value="Rtr1/RPAP2_sf"/>
</dbReference>
<keyword evidence="7 12" id="KW-0904">Protein phosphatase</keyword>
<comment type="similarity">
    <text evidence="2 11 12">Belongs to the RPAP2 family.</text>
</comment>
<comment type="catalytic activity">
    <reaction evidence="9 12">
        <text>O-phospho-L-seryl-[protein] + H2O = L-seryl-[protein] + phosphate</text>
        <dbReference type="Rhea" id="RHEA:20629"/>
        <dbReference type="Rhea" id="RHEA-COMP:9863"/>
        <dbReference type="Rhea" id="RHEA-COMP:11604"/>
        <dbReference type="ChEBI" id="CHEBI:15377"/>
        <dbReference type="ChEBI" id="CHEBI:29999"/>
        <dbReference type="ChEBI" id="CHEBI:43474"/>
        <dbReference type="ChEBI" id="CHEBI:83421"/>
        <dbReference type="EC" id="3.1.3.16"/>
    </reaction>
</comment>
<comment type="subcellular location">
    <subcellularLocation>
        <location evidence="1 12">Nucleus</location>
    </subcellularLocation>
</comment>
<evidence type="ECO:0000256" key="2">
    <source>
        <dbReference type="ARBA" id="ARBA00005676"/>
    </source>
</evidence>
<dbReference type="Gramene" id="KFK26439">
    <property type="protein sequence ID" value="KFK26439"/>
    <property type="gene ID" value="AALP_AA8G248600"/>
</dbReference>
<dbReference type="GO" id="GO:0008420">
    <property type="term" value="F:RNA polymerase II CTD heptapeptide repeat phosphatase activity"/>
    <property type="evidence" value="ECO:0007669"/>
    <property type="project" value="UniProtKB-UniRule"/>
</dbReference>